<dbReference type="Proteomes" id="UP000314982">
    <property type="component" value="Unassembled WGS sequence"/>
</dbReference>
<reference evidence="2" key="2">
    <citation type="submission" date="2025-08" db="UniProtKB">
        <authorList>
            <consortium name="Ensembl"/>
        </authorList>
    </citation>
    <scope>IDENTIFICATION</scope>
</reference>
<feature type="compositionally biased region" description="Polar residues" evidence="1">
    <location>
        <begin position="25"/>
        <end position="38"/>
    </location>
</feature>
<dbReference type="AlphaFoldDB" id="A0A4W5L035"/>
<sequence length="158" mass="17924">MHPPKHNPAKSHCFLTYCSLNPETSRNNVSEETLSSWRPKSVCRRPARHKESLEHDETRKSRPTKPSPNPDGAGPIVHCLMGLQVMADCDTAWDQTRATFNGSNQMFSEPNVKSGMFRDNSFNTSIEKSKMTRPETIPMFQDRINFHYANDSGNGQNN</sequence>
<dbReference type="Ensembl" id="ENSHHUT00000016791.1">
    <property type="protein sequence ID" value="ENSHHUP00000016220.1"/>
    <property type="gene ID" value="ENSHHUG00000010091.1"/>
</dbReference>
<feature type="compositionally biased region" description="Basic and acidic residues" evidence="1">
    <location>
        <begin position="49"/>
        <end position="60"/>
    </location>
</feature>
<accession>A0A4W5L035</accession>
<dbReference type="GeneTree" id="ENSGT01000000218408"/>
<keyword evidence="3" id="KW-1185">Reference proteome</keyword>
<evidence type="ECO:0000256" key="1">
    <source>
        <dbReference type="SAM" id="MobiDB-lite"/>
    </source>
</evidence>
<dbReference type="STRING" id="62062.ENSHHUP00000016220"/>
<organism evidence="2 3">
    <name type="scientific">Hucho hucho</name>
    <name type="common">huchen</name>
    <dbReference type="NCBI Taxonomy" id="62062"/>
    <lineage>
        <taxon>Eukaryota</taxon>
        <taxon>Metazoa</taxon>
        <taxon>Chordata</taxon>
        <taxon>Craniata</taxon>
        <taxon>Vertebrata</taxon>
        <taxon>Euteleostomi</taxon>
        <taxon>Actinopterygii</taxon>
        <taxon>Neopterygii</taxon>
        <taxon>Teleostei</taxon>
        <taxon>Protacanthopterygii</taxon>
        <taxon>Salmoniformes</taxon>
        <taxon>Salmonidae</taxon>
        <taxon>Salmoninae</taxon>
        <taxon>Hucho</taxon>
    </lineage>
</organism>
<proteinExistence type="predicted"/>
<evidence type="ECO:0000313" key="3">
    <source>
        <dbReference type="Proteomes" id="UP000314982"/>
    </source>
</evidence>
<protein>
    <submittedName>
        <fullName evidence="2">Uncharacterized protein</fullName>
    </submittedName>
</protein>
<feature type="region of interest" description="Disordered" evidence="1">
    <location>
        <begin position="25"/>
        <end position="75"/>
    </location>
</feature>
<name>A0A4W5L035_9TELE</name>
<evidence type="ECO:0000313" key="2">
    <source>
        <dbReference type="Ensembl" id="ENSHHUP00000016220.1"/>
    </source>
</evidence>
<reference evidence="2" key="3">
    <citation type="submission" date="2025-09" db="UniProtKB">
        <authorList>
            <consortium name="Ensembl"/>
        </authorList>
    </citation>
    <scope>IDENTIFICATION</scope>
</reference>
<reference evidence="3" key="1">
    <citation type="submission" date="2018-06" db="EMBL/GenBank/DDBJ databases">
        <title>Genome assembly of Danube salmon.</title>
        <authorList>
            <person name="Macqueen D.J."/>
            <person name="Gundappa M.K."/>
        </authorList>
    </citation>
    <scope>NUCLEOTIDE SEQUENCE [LARGE SCALE GENOMIC DNA]</scope>
</reference>